<evidence type="ECO:0000313" key="8">
    <source>
        <dbReference type="EMBL" id="KAF8446275.1"/>
    </source>
</evidence>
<keyword evidence="3" id="KW-0547">Nucleotide-binding</keyword>
<protein>
    <recommendedName>
        <fullName evidence="10">Poly A polymerase head domain-containing protein</fullName>
    </recommendedName>
</protein>
<dbReference type="PANTHER" id="PTHR13734">
    <property type="entry name" value="TRNA-NUCLEOTIDYLTRANSFERASE"/>
    <property type="match status" value="1"/>
</dbReference>
<evidence type="ECO:0000256" key="4">
    <source>
        <dbReference type="ARBA" id="ARBA00022884"/>
    </source>
</evidence>
<comment type="caution">
    <text evidence="8">The sequence shown here is derived from an EMBL/GenBank/DDBJ whole genome shotgun (WGS) entry which is preliminary data.</text>
</comment>
<dbReference type="PANTHER" id="PTHR13734:SF5">
    <property type="entry name" value="CCA TRNA NUCLEOTIDYLTRANSFERASE, MITOCHONDRIAL"/>
    <property type="match status" value="1"/>
</dbReference>
<accession>A0AAD4C2W2</accession>
<dbReference type="GO" id="GO:0000166">
    <property type="term" value="F:nucleotide binding"/>
    <property type="evidence" value="ECO:0007669"/>
    <property type="project" value="UniProtKB-KW"/>
</dbReference>
<evidence type="ECO:0000256" key="5">
    <source>
        <dbReference type="RuleBase" id="RU003953"/>
    </source>
</evidence>
<dbReference type="Gene3D" id="1.10.3090.10">
    <property type="entry name" value="cca-adding enzyme, domain 2"/>
    <property type="match status" value="1"/>
</dbReference>
<organism evidence="8 9">
    <name type="scientific">Boletus edulis BED1</name>
    <dbReference type="NCBI Taxonomy" id="1328754"/>
    <lineage>
        <taxon>Eukaryota</taxon>
        <taxon>Fungi</taxon>
        <taxon>Dikarya</taxon>
        <taxon>Basidiomycota</taxon>
        <taxon>Agaricomycotina</taxon>
        <taxon>Agaricomycetes</taxon>
        <taxon>Agaricomycetidae</taxon>
        <taxon>Boletales</taxon>
        <taxon>Boletineae</taxon>
        <taxon>Boletaceae</taxon>
        <taxon>Boletoideae</taxon>
        <taxon>Boletus</taxon>
    </lineage>
</organism>
<dbReference type="InterPro" id="IPR032828">
    <property type="entry name" value="PolyA_RNA-bd"/>
</dbReference>
<dbReference type="Pfam" id="PF01743">
    <property type="entry name" value="PolyA_pol"/>
    <property type="match status" value="1"/>
</dbReference>
<dbReference type="Pfam" id="PF12627">
    <property type="entry name" value="PolyA_pol_RNAbd"/>
    <property type="match status" value="1"/>
</dbReference>
<dbReference type="GO" id="GO:0005739">
    <property type="term" value="C:mitochondrion"/>
    <property type="evidence" value="ECO:0007669"/>
    <property type="project" value="UniProtKB-ARBA"/>
</dbReference>
<evidence type="ECO:0000256" key="3">
    <source>
        <dbReference type="ARBA" id="ARBA00022741"/>
    </source>
</evidence>
<dbReference type="GO" id="GO:0052927">
    <property type="term" value="F:CC tRNA cytidylyltransferase activity"/>
    <property type="evidence" value="ECO:0007669"/>
    <property type="project" value="TreeGrafter"/>
</dbReference>
<dbReference type="InterPro" id="IPR043519">
    <property type="entry name" value="NT_sf"/>
</dbReference>
<dbReference type="CDD" id="cd05398">
    <property type="entry name" value="NT_ClassII-CCAase"/>
    <property type="match status" value="1"/>
</dbReference>
<evidence type="ECO:0000259" key="6">
    <source>
        <dbReference type="Pfam" id="PF01743"/>
    </source>
</evidence>
<keyword evidence="9" id="KW-1185">Reference proteome</keyword>
<dbReference type="SUPFAM" id="SSF81891">
    <property type="entry name" value="Poly A polymerase C-terminal region-like"/>
    <property type="match status" value="1"/>
</dbReference>
<dbReference type="GO" id="GO:0003723">
    <property type="term" value="F:RNA binding"/>
    <property type="evidence" value="ECO:0007669"/>
    <property type="project" value="UniProtKB-KW"/>
</dbReference>
<reference evidence="8" key="2">
    <citation type="journal article" date="2020" name="Nat. Commun.">
        <title>Large-scale genome sequencing of mycorrhizal fungi provides insights into the early evolution of symbiotic traits.</title>
        <authorList>
            <person name="Miyauchi S."/>
            <person name="Kiss E."/>
            <person name="Kuo A."/>
            <person name="Drula E."/>
            <person name="Kohler A."/>
            <person name="Sanchez-Garcia M."/>
            <person name="Morin E."/>
            <person name="Andreopoulos B."/>
            <person name="Barry K.W."/>
            <person name="Bonito G."/>
            <person name="Buee M."/>
            <person name="Carver A."/>
            <person name="Chen C."/>
            <person name="Cichocki N."/>
            <person name="Clum A."/>
            <person name="Culley D."/>
            <person name="Crous P.W."/>
            <person name="Fauchery L."/>
            <person name="Girlanda M."/>
            <person name="Hayes R.D."/>
            <person name="Keri Z."/>
            <person name="LaButti K."/>
            <person name="Lipzen A."/>
            <person name="Lombard V."/>
            <person name="Magnuson J."/>
            <person name="Maillard F."/>
            <person name="Murat C."/>
            <person name="Nolan M."/>
            <person name="Ohm R.A."/>
            <person name="Pangilinan J."/>
            <person name="Pereira M.F."/>
            <person name="Perotto S."/>
            <person name="Peter M."/>
            <person name="Pfister S."/>
            <person name="Riley R."/>
            <person name="Sitrit Y."/>
            <person name="Stielow J.B."/>
            <person name="Szollosi G."/>
            <person name="Zifcakova L."/>
            <person name="Stursova M."/>
            <person name="Spatafora J.W."/>
            <person name="Tedersoo L."/>
            <person name="Vaario L.M."/>
            <person name="Yamada A."/>
            <person name="Yan M."/>
            <person name="Wang P."/>
            <person name="Xu J."/>
            <person name="Bruns T."/>
            <person name="Baldrian P."/>
            <person name="Vilgalys R."/>
            <person name="Dunand C."/>
            <person name="Henrissat B."/>
            <person name="Grigoriev I.V."/>
            <person name="Hibbett D."/>
            <person name="Nagy L.G."/>
            <person name="Martin F.M."/>
        </authorList>
    </citation>
    <scope>NUCLEOTIDE SEQUENCE</scope>
    <source>
        <strain evidence="8">BED1</strain>
    </source>
</reference>
<evidence type="ECO:0000313" key="9">
    <source>
        <dbReference type="Proteomes" id="UP001194468"/>
    </source>
</evidence>
<evidence type="ECO:0008006" key="10">
    <source>
        <dbReference type="Google" id="ProtNLM"/>
    </source>
</evidence>
<dbReference type="EMBL" id="WHUW01000005">
    <property type="protein sequence ID" value="KAF8446275.1"/>
    <property type="molecule type" value="Genomic_DNA"/>
</dbReference>
<dbReference type="FunFam" id="3.30.460.10:FF:000019">
    <property type="entry name" value="tRNA nucleotidyltransferase cca2"/>
    <property type="match status" value="1"/>
</dbReference>
<feature type="domain" description="Poly A polymerase head" evidence="6">
    <location>
        <begin position="43"/>
        <end position="183"/>
    </location>
</feature>
<comment type="similarity">
    <text evidence="1 5">Belongs to the tRNA nucleotidyltransferase/poly(A) polymerase family.</text>
</comment>
<keyword evidence="4 5" id="KW-0694">RNA-binding</keyword>
<name>A0AAD4C2W2_BOLED</name>
<dbReference type="Proteomes" id="UP001194468">
    <property type="component" value="Unassembled WGS sequence"/>
</dbReference>
<feature type="domain" description="tRNA nucleotidyltransferase/poly(A) polymerase RNA and SrmB- binding" evidence="7">
    <location>
        <begin position="210"/>
        <end position="272"/>
    </location>
</feature>
<dbReference type="SUPFAM" id="SSF81301">
    <property type="entry name" value="Nucleotidyltransferase"/>
    <property type="match status" value="1"/>
</dbReference>
<gene>
    <name evidence="8" type="ORF">L210DRAFT_3610766</name>
</gene>
<dbReference type="GO" id="GO:0052929">
    <property type="term" value="F:ATP:3'-cytidine-cytidine-tRNA adenylyltransferase activity"/>
    <property type="evidence" value="ECO:0007669"/>
    <property type="project" value="TreeGrafter"/>
</dbReference>
<evidence type="ECO:0000256" key="1">
    <source>
        <dbReference type="ARBA" id="ARBA00007265"/>
    </source>
</evidence>
<dbReference type="AlphaFoldDB" id="A0AAD4C2W2"/>
<keyword evidence="2 5" id="KW-0808">Transferase</keyword>
<dbReference type="InterPro" id="IPR002646">
    <property type="entry name" value="PolA_pol_head_dom"/>
</dbReference>
<sequence length="555" mass="62018">MATRIAPQVKDKITLSDAEDKLCNLLDEFTRHLKHQDGIVTACRINGGWVRDKLLDCECNDVDICLEDMMGVPFAERFVAFLSDNKHVPVHKVTKIESNPDQSKHLETARTTLFGIDLDFVNLRSEEYSDHSRIPTEVKFGSPLQDALRRDITINTLFYNVHTRMVEDLTEKGLDDLRSGIIRTPLPPLHTFRDDPLRVIRCIRFASRFGFTMTPELQGAARDQSIQEALSSKISRERIGEELDKMMKSAEPLHAIQIIHDLSLYHTVFRVPIIDVASGPVASPELSLTACTILHDLLFSPSPSGLRRFTTRPHPTLLLHASNDHGTRARLFLSASLYSFAGITYKDHKQKVHPLVEAVIREGLKLGNKNYYLDGIPALFDAASMLKGLSLDDVRFTTPSERVAIGLLLRHGKVHKPTSGSHWSSSLFFSLVCELVPLGYGEEADACIRRYNAFTSRIEELGLDNSVDAKPLLNGNEVISVLGGKPGPWTAVMLAKVIEWQLENPDGDKDACAAWLEEEQRSGRLDIEDLVKSTSGAKRIHADSKEASKKAKRTS</sequence>
<reference evidence="8" key="1">
    <citation type="submission" date="2019-10" db="EMBL/GenBank/DDBJ databases">
        <authorList>
            <consortium name="DOE Joint Genome Institute"/>
            <person name="Kuo A."/>
            <person name="Miyauchi S."/>
            <person name="Kiss E."/>
            <person name="Drula E."/>
            <person name="Kohler A."/>
            <person name="Sanchez-Garcia M."/>
            <person name="Andreopoulos B."/>
            <person name="Barry K.W."/>
            <person name="Bonito G."/>
            <person name="Buee M."/>
            <person name="Carver A."/>
            <person name="Chen C."/>
            <person name="Cichocki N."/>
            <person name="Clum A."/>
            <person name="Culley D."/>
            <person name="Crous P.W."/>
            <person name="Fauchery L."/>
            <person name="Girlanda M."/>
            <person name="Hayes R."/>
            <person name="Keri Z."/>
            <person name="LaButti K."/>
            <person name="Lipzen A."/>
            <person name="Lombard V."/>
            <person name="Magnuson J."/>
            <person name="Maillard F."/>
            <person name="Morin E."/>
            <person name="Murat C."/>
            <person name="Nolan M."/>
            <person name="Ohm R."/>
            <person name="Pangilinan J."/>
            <person name="Pereira M."/>
            <person name="Perotto S."/>
            <person name="Peter M."/>
            <person name="Riley R."/>
            <person name="Sitrit Y."/>
            <person name="Stielow B."/>
            <person name="Szollosi G."/>
            <person name="Zifcakova L."/>
            <person name="Stursova M."/>
            <person name="Spatafora J.W."/>
            <person name="Tedersoo L."/>
            <person name="Vaario L.-M."/>
            <person name="Yamada A."/>
            <person name="Yan M."/>
            <person name="Wang P."/>
            <person name="Xu J."/>
            <person name="Bruns T."/>
            <person name="Baldrian P."/>
            <person name="Vilgalys R."/>
            <person name="Henrissat B."/>
            <person name="Grigoriev I.V."/>
            <person name="Hibbett D."/>
            <person name="Nagy L.G."/>
            <person name="Martin F.M."/>
        </authorList>
    </citation>
    <scope>NUCLEOTIDE SEQUENCE</scope>
    <source>
        <strain evidence="8">BED1</strain>
    </source>
</reference>
<dbReference type="Gene3D" id="3.30.460.10">
    <property type="entry name" value="Beta Polymerase, domain 2"/>
    <property type="match status" value="1"/>
</dbReference>
<proteinExistence type="inferred from homology"/>
<dbReference type="GO" id="GO:0001680">
    <property type="term" value="P:tRNA 3'-terminal CCA addition"/>
    <property type="evidence" value="ECO:0007669"/>
    <property type="project" value="TreeGrafter"/>
</dbReference>
<evidence type="ECO:0000256" key="2">
    <source>
        <dbReference type="ARBA" id="ARBA00022679"/>
    </source>
</evidence>
<evidence type="ECO:0000259" key="7">
    <source>
        <dbReference type="Pfam" id="PF12627"/>
    </source>
</evidence>